<dbReference type="OrthoDB" id="2895632at2"/>
<comment type="caution">
    <text evidence="2">The sequence shown here is derived from an EMBL/GenBank/DDBJ whole genome shotgun (WGS) entry which is preliminary data.</text>
</comment>
<feature type="domain" description="DUF1883" evidence="1">
    <location>
        <begin position="15"/>
        <end position="75"/>
    </location>
</feature>
<dbReference type="EMBL" id="LGYO01000029">
    <property type="protein sequence ID" value="KNZ41457.1"/>
    <property type="molecule type" value="Genomic_DNA"/>
</dbReference>
<sequence length="81" mass="9141">MPSIPYVDISDNRSVTAVVELSKASDVMFLDQNNYNKYKAGRDCKYHGGHYTQSPVRITVSGIGRWFLVVVGSGQYKYSFQ</sequence>
<name>A0A0L6TZF8_9FIRM</name>
<dbReference type="AlphaFoldDB" id="A0A0L6TZF8"/>
<keyword evidence="3" id="KW-1185">Reference proteome</keyword>
<dbReference type="SUPFAM" id="SSF141099">
    <property type="entry name" value="Atu1913-like"/>
    <property type="match status" value="1"/>
</dbReference>
<evidence type="ECO:0000313" key="2">
    <source>
        <dbReference type="EMBL" id="KNZ41457.1"/>
    </source>
</evidence>
<gene>
    <name evidence="2" type="ORF">AKG39_11855</name>
</gene>
<dbReference type="Proteomes" id="UP000036873">
    <property type="component" value="Unassembled WGS sequence"/>
</dbReference>
<accession>A0A0L6TZF8</accession>
<reference evidence="3" key="1">
    <citation type="submission" date="2015-07" db="EMBL/GenBank/DDBJ databases">
        <title>Draft genome sequence of Acetobacterium bakii DSM 8293, a potential psychrophilic chemical producer through syngas fermentation.</title>
        <authorList>
            <person name="Song Y."/>
            <person name="Hwang S."/>
            <person name="Cho B.-K."/>
        </authorList>
    </citation>
    <scope>NUCLEOTIDE SEQUENCE [LARGE SCALE GENOMIC DNA]</scope>
    <source>
        <strain evidence="3">DSM 8239</strain>
    </source>
</reference>
<evidence type="ECO:0000313" key="3">
    <source>
        <dbReference type="Proteomes" id="UP000036873"/>
    </source>
</evidence>
<proteinExistence type="predicted"/>
<dbReference type="Gene3D" id="4.10.1210.10">
    <property type="entry name" value="Atu1913-like"/>
    <property type="match status" value="1"/>
</dbReference>
<evidence type="ECO:0000259" key="1">
    <source>
        <dbReference type="Pfam" id="PF08980"/>
    </source>
</evidence>
<dbReference type="Pfam" id="PF08980">
    <property type="entry name" value="DUF1883"/>
    <property type="match status" value="1"/>
</dbReference>
<dbReference type="RefSeq" id="WP_050740617.1">
    <property type="nucleotide sequence ID" value="NZ_LGYO01000029.1"/>
</dbReference>
<dbReference type="InterPro" id="IPR036488">
    <property type="entry name" value="DUF1883-like_sf"/>
</dbReference>
<protein>
    <recommendedName>
        <fullName evidence="1">DUF1883 domain-containing protein</fullName>
    </recommendedName>
</protein>
<dbReference type="InterPro" id="IPR015073">
    <property type="entry name" value="DUF1883"/>
</dbReference>
<organism evidence="2 3">
    <name type="scientific">Acetobacterium bakii</name>
    <dbReference type="NCBI Taxonomy" id="52689"/>
    <lineage>
        <taxon>Bacteria</taxon>
        <taxon>Bacillati</taxon>
        <taxon>Bacillota</taxon>
        <taxon>Clostridia</taxon>
        <taxon>Eubacteriales</taxon>
        <taxon>Eubacteriaceae</taxon>
        <taxon>Acetobacterium</taxon>
    </lineage>
</organism>